<dbReference type="AlphaFoldDB" id="A0AAV7LQY5"/>
<feature type="compositionally biased region" description="Basic and acidic residues" evidence="1">
    <location>
        <begin position="57"/>
        <end position="70"/>
    </location>
</feature>
<dbReference type="EMBL" id="JANPWB010000015">
    <property type="protein sequence ID" value="KAJ1092980.1"/>
    <property type="molecule type" value="Genomic_DNA"/>
</dbReference>
<sequence length="98" mass="10564">MERNQMTRVVGATRWPGNKGVKAPQEPCPQGPEDKDQDGVSHPRACQSPGLGPGRAPELKPEGEASDRWTPRPGPLGIRQAGRRERLPQGPVGAWQGP</sequence>
<dbReference type="Proteomes" id="UP001066276">
    <property type="component" value="Chromosome 11"/>
</dbReference>
<name>A0AAV7LQY5_PLEWA</name>
<protein>
    <submittedName>
        <fullName evidence="2">Uncharacterized protein</fullName>
    </submittedName>
</protein>
<evidence type="ECO:0000313" key="2">
    <source>
        <dbReference type="EMBL" id="KAJ1092980.1"/>
    </source>
</evidence>
<keyword evidence="3" id="KW-1185">Reference proteome</keyword>
<feature type="compositionally biased region" description="Basic and acidic residues" evidence="1">
    <location>
        <begin position="32"/>
        <end position="41"/>
    </location>
</feature>
<evidence type="ECO:0000313" key="3">
    <source>
        <dbReference type="Proteomes" id="UP001066276"/>
    </source>
</evidence>
<gene>
    <name evidence="2" type="ORF">NDU88_006090</name>
</gene>
<proteinExistence type="predicted"/>
<reference evidence="2" key="1">
    <citation type="journal article" date="2022" name="bioRxiv">
        <title>Sequencing and chromosome-scale assembly of the giantPleurodeles waltlgenome.</title>
        <authorList>
            <person name="Brown T."/>
            <person name="Elewa A."/>
            <person name="Iarovenko S."/>
            <person name="Subramanian E."/>
            <person name="Araus A.J."/>
            <person name="Petzold A."/>
            <person name="Susuki M."/>
            <person name="Suzuki K.-i.T."/>
            <person name="Hayashi T."/>
            <person name="Toyoda A."/>
            <person name="Oliveira C."/>
            <person name="Osipova E."/>
            <person name="Leigh N.D."/>
            <person name="Simon A."/>
            <person name="Yun M.H."/>
        </authorList>
    </citation>
    <scope>NUCLEOTIDE SEQUENCE</scope>
    <source>
        <strain evidence="2">20211129_DDA</strain>
        <tissue evidence="2">Liver</tissue>
    </source>
</reference>
<comment type="caution">
    <text evidence="2">The sequence shown here is derived from an EMBL/GenBank/DDBJ whole genome shotgun (WGS) entry which is preliminary data.</text>
</comment>
<organism evidence="2 3">
    <name type="scientific">Pleurodeles waltl</name>
    <name type="common">Iberian ribbed newt</name>
    <dbReference type="NCBI Taxonomy" id="8319"/>
    <lineage>
        <taxon>Eukaryota</taxon>
        <taxon>Metazoa</taxon>
        <taxon>Chordata</taxon>
        <taxon>Craniata</taxon>
        <taxon>Vertebrata</taxon>
        <taxon>Euteleostomi</taxon>
        <taxon>Amphibia</taxon>
        <taxon>Batrachia</taxon>
        <taxon>Caudata</taxon>
        <taxon>Salamandroidea</taxon>
        <taxon>Salamandridae</taxon>
        <taxon>Pleurodelinae</taxon>
        <taxon>Pleurodeles</taxon>
    </lineage>
</organism>
<feature type="region of interest" description="Disordered" evidence="1">
    <location>
        <begin position="1"/>
        <end position="98"/>
    </location>
</feature>
<evidence type="ECO:0000256" key="1">
    <source>
        <dbReference type="SAM" id="MobiDB-lite"/>
    </source>
</evidence>
<accession>A0AAV7LQY5</accession>